<dbReference type="InterPro" id="IPR013658">
    <property type="entry name" value="SGL"/>
</dbReference>
<comment type="cofactor">
    <cofactor evidence="3">
        <name>Zn(2+)</name>
        <dbReference type="ChEBI" id="CHEBI:29105"/>
    </cofactor>
    <text evidence="3">Binds 1 divalent metal cation per subunit.</text>
</comment>
<feature type="domain" description="SMP-30/Gluconolactonase/LRE-like region" evidence="4">
    <location>
        <begin position="11"/>
        <end position="250"/>
    </location>
</feature>
<dbReference type="PANTHER" id="PTHR10907">
    <property type="entry name" value="REGUCALCIN"/>
    <property type="match status" value="1"/>
</dbReference>
<evidence type="ECO:0000256" key="3">
    <source>
        <dbReference type="PIRSR" id="PIRSR605511-2"/>
    </source>
</evidence>
<dbReference type="InterPro" id="IPR011042">
    <property type="entry name" value="6-blade_b-propeller_TolB-like"/>
</dbReference>
<dbReference type="PANTHER" id="PTHR10907:SF47">
    <property type="entry name" value="REGUCALCIN"/>
    <property type="match status" value="1"/>
</dbReference>
<feature type="active site" description="Proton donor/acceptor" evidence="2">
    <location>
        <position position="191"/>
    </location>
</feature>
<feature type="binding site" evidence="3">
    <location>
        <position position="13"/>
    </location>
    <ligand>
        <name>a divalent metal cation</name>
        <dbReference type="ChEBI" id="CHEBI:60240"/>
    </ligand>
</feature>
<organism evidence="5 6">
    <name type="scientific">Paracoccus denitrificans</name>
    <dbReference type="NCBI Taxonomy" id="266"/>
    <lineage>
        <taxon>Bacteria</taxon>
        <taxon>Pseudomonadati</taxon>
        <taxon>Pseudomonadota</taxon>
        <taxon>Alphaproteobacteria</taxon>
        <taxon>Rhodobacterales</taxon>
        <taxon>Paracoccaceae</taxon>
        <taxon>Paracoccus</taxon>
    </lineage>
</organism>
<keyword evidence="3" id="KW-0862">Zinc</keyword>
<feature type="binding site" evidence="3">
    <location>
        <position position="141"/>
    </location>
    <ligand>
        <name>a divalent metal cation</name>
        <dbReference type="ChEBI" id="CHEBI:60240"/>
    </ligand>
</feature>
<dbReference type="EMBL" id="VAFL01000009">
    <property type="protein sequence ID" value="TKW65951.1"/>
    <property type="molecule type" value="Genomic_DNA"/>
</dbReference>
<proteinExistence type="inferred from homology"/>
<feature type="binding site" evidence="3">
    <location>
        <position position="191"/>
    </location>
    <ligand>
        <name>a divalent metal cation</name>
        <dbReference type="ChEBI" id="CHEBI:60240"/>
    </ligand>
</feature>
<sequence length="280" mass="30475">MTVFDDRPCELGEGPLWHPVRQQFFWFDIIGRRMLSRDANGPLEWRFDDMASAAGWVDRDRLLIASEGGLAVLDLRDGSMEALAAIEADDFGTRSNDGRADRQGGFWIGTMGKSAETGRGAIYRYFRGEVRQLIAPITIPNAICFSPDGTLAYFADTAVNRVWTWQLDDDGWPVGDPKPFLDLSAMGLSPDGAVIDSAGAICVACWGAGKVVRFSQRGERLDDMAVGGLHSTCPSYGGSDMCDVLVTTARQDIESPDSAQGLTYLMRASVAGLPEPRVIL</sequence>
<gene>
    <name evidence="5" type="ORF">DI616_12445</name>
</gene>
<dbReference type="SUPFAM" id="SSF63829">
    <property type="entry name" value="Calcium-dependent phosphotriesterase"/>
    <property type="match status" value="1"/>
</dbReference>
<dbReference type="PRINTS" id="PR01790">
    <property type="entry name" value="SMP30FAMILY"/>
</dbReference>
<protein>
    <submittedName>
        <fullName evidence="5">SMP-30/gluconolactonase/LRE family protein</fullName>
    </submittedName>
</protein>
<dbReference type="Proteomes" id="UP000315344">
    <property type="component" value="Unassembled WGS sequence"/>
</dbReference>
<reference evidence="5 6" key="1">
    <citation type="journal article" date="2017" name="Nat. Commun.">
        <title>In situ click chemistry generation of cyclooxygenase-2 inhibitors.</title>
        <authorList>
            <person name="Bhardwaj A."/>
            <person name="Kaur J."/>
            <person name="Wuest M."/>
            <person name="Wuest F."/>
        </authorList>
    </citation>
    <scope>NUCLEOTIDE SEQUENCE [LARGE SCALE GENOMIC DNA]</scope>
    <source>
        <strain evidence="5">S2_012_000_R3_94</strain>
    </source>
</reference>
<dbReference type="GO" id="GO:0005509">
    <property type="term" value="F:calcium ion binding"/>
    <property type="evidence" value="ECO:0007669"/>
    <property type="project" value="TreeGrafter"/>
</dbReference>
<dbReference type="Gene3D" id="2.120.10.30">
    <property type="entry name" value="TolB, C-terminal domain"/>
    <property type="match status" value="1"/>
</dbReference>
<dbReference type="AlphaFoldDB" id="A0A533I5H8"/>
<name>A0A533I5H8_PARDE</name>
<accession>A0A533I5H8</accession>
<dbReference type="GO" id="GO:0019853">
    <property type="term" value="P:L-ascorbic acid biosynthetic process"/>
    <property type="evidence" value="ECO:0007669"/>
    <property type="project" value="TreeGrafter"/>
</dbReference>
<evidence type="ECO:0000256" key="1">
    <source>
        <dbReference type="ARBA" id="ARBA00008853"/>
    </source>
</evidence>
<evidence type="ECO:0000259" key="4">
    <source>
        <dbReference type="Pfam" id="PF08450"/>
    </source>
</evidence>
<evidence type="ECO:0000313" key="5">
    <source>
        <dbReference type="EMBL" id="TKW65951.1"/>
    </source>
</evidence>
<comment type="similarity">
    <text evidence="1">Belongs to the SMP-30/CGR1 family.</text>
</comment>
<feature type="binding site" evidence="3">
    <location>
        <position position="96"/>
    </location>
    <ligand>
        <name>substrate</name>
    </ligand>
</feature>
<keyword evidence="3" id="KW-0479">Metal-binding</keyword>
<feature type="binding site" evidence="3">
    <location>
        <position position="94"/>
    </location>
    <ligand>
        <name>substrate</name>
    </ligand>
</feature>
<evidence type="ECO:0000313" key="6">
    <source>
        <dbReference type="Proteomes" id="UP000315344"/>
    </source>
</evidence>
<evidence type="ECO:0000256" key="2">
    <source>
        <dbReference type="PIRSR" id="PIRSR605511-1"/>
    </source>
</evidence>
<dbReference type="InterPro" id="IPR005511">
    <property type="entry name" value="SMP-30"/>
</dbReference>
<comment type="caution">
    <text evidence="5">The sequence shown here is derived from an EMBL/GenBank/DDBJ whole genome shotgun (WGS) entry which is preliminary data.</text>
</comment>
<dbReference type="Pfam" id="PF08450">
    <property type="entry name" value="SGL"/>
    <property type="match status" value="1"/>
</dbReference>
<dbReference type="GO" id="GO:0004341">
    <property type="term" value="F:gluconolactonase activity"/>
    <property type="evidence" value="ECO:0007669"/>
    <property type="project" value="TreeGrafter"/>
</dbReference>